<gene>
    <name evidence="1" type="ORF">ASPCAL11220</name>
</gene>
<proteinExistence type="predicted"/>
<sequence>MISMTIEFLSPLRSRLGELVATLLVADQEDGLGVTCQKGIWILVSTPDRKEIGGLSSRRRRMFSGQPCSLVSTMTSSVLKSSSMRLSVVHLHHTSCSRSRKEWPRVVLQTGMVIQNRPNNDDDKADSVSCHCLVQKSYHLFG</sequence>
<reference evidence="2" key="1">
    <citation type="journal article" date="2016" name="Genome Announc.">
        <title>Draft genome sequences of fungus Aspergillus calidoustus.</title>
        <authorList>
            <person name="Horn F."/>
            <person name="Linde J."/>
            <person name="Mattern D.J."/>
            <person name="Walther G."/>
            <person name="Guthke R."/>
            <person name="Scherlach K."/>
            <person name="Martin K."/>
            <person name="Brakhage A.A."/>
            <person name="Petzke L."/>
            <person name="Valiante V."/>
        </authorList>
    </citation>
    <scope>NUCLEOTIDE SEQUENCE [LARGE SCALE GENOMIC DNA]</scope>
    <source>
        <strain evidence="2">SF006504</strain>
    </source>
</reference>
<name>A0A0U5G8X0_ASPCI</name>
<organism evidence="1 2">
    <name type="scientific">Aspergillus calidoustus</name>
    <dbReference type="NCBI Taxonomy" id="454130"/>
    <lineage>
        <taxon>Eukaryota</taxon>
        <taxon>Fungi</taxon>
        <taxon>Dikarya</taxon>
        <taxon>Ascomycota</taxon>
        <taxon>Pezizomycotina</taxon>
        <taxon>Eurotiomycetes</taxon>
        <taxon>Eurotiomycetidae</taxon>
        <taxon>Eurotiales</taxon>
        <taxon>Aspergillaceae</taxon>
        <taxon>Aspergillus</taxon>
        <taxon>Aspergillus subgen. Nidulantes</taxon>
    </lineage>
</organism>
<evidence type="ECO:0000313" key="2">
    <source>
        <dbReference type="Proteomes" id="UP000054771"/>
    </source>
</evidence>
<evidence type="ECO:0000313" key="1">
    <source>
        <dbReference type="EMBL" id="CEL08067.1"/>
    </source>
</evidence>
<protein>
    <submittedName>
        <fullName evidence="1">Uncharacterized protein</fullName>
    </submittedName>
</protein>
<accession>A0A0U5G8X0</accession>
<dbReference type="Proteomes" id="UP000054771">
    <property type="component" value="Unassembled WGS sequence"/>
</dbReference>
<dbReference type="EMBL" id="CDMC01000010">
    <property type="protein sequence ID" value="CEL08067.1"/>
    <property type="molecule type" value="Genomic_DNA"/>
</dbReference>
<keyword evidence="2" id="KW-1185">Reference proteome</keyword>
<dbReference type="AlphaFoldDB" id="A0A0U5G8X0"/>